<evidence type="ECO:0000313" key="2">
    <source>
        <dbReference type="EMBL" id="CAD5227416.1"/>
    </source>
</evidence>
<feature type="region of interest" description="Disordered" evidence="1">
    <location>
        <begin position="1"/>
        <end position="49"/>
    </location>
</feature>
<accession>A0A811LJP6</accession>
<reference evidence="2" key="1">
    <citation type="submission" date="2020-09" db="EMBL/GenBank/DDBJ databases">
        <authorList>
            <person name="Kikuchi T."/>
        </authorList>
    </citation>
    <scope>NUCLEOTIDE SEQUENCE</scope>
    <source>
        <strain evidence="2">SH1</strain>
    </source>
</reference>
<evidence type="ECO:0008006" key="4">
    <source>
        <dbReference type="Google" id="ProtNLM"/>
    </source>
</evidence>
<evidence type="ECO:0000313" key="3">
    <source>
        <dbReference type="Proteomes" id="UP000614601"/>
    </source>
</evidence>
<feature type="region of interest" description="Disordered" evidence="1">
    <location>
        <begin position="122"/>
        <end position="154"/>
    </location>
</feature>
<protein>
    <recommendedName>
        <fullName evidence="4">PDZ domain-containing protein</fullName>
    </recommendedName>
</protein>
<dbReference type="Proteomes" id="UP000614601">
    <property type="component" value="Unassembled WGS sequence"/>
</dbReference>
<gene>
    <name evidence="2" type="ORF">BOKJ2_LOCUS12162</name>
</gene>
<dbReference type="SUPFAM" id="SSF50156">
    <property type="entry name" value="PDZ domain-like"/>
    <property type="match status" value="1"/>
</dbReference>
<dbReference type="InterPro" id="IPR040264">
    <property type="entry name" value="T15H9.4-like"/>
</dbReference>
<organism evidence="2 3">
    <name type="scientific">Bursaphelenchus okinawaensis</name>
    <dbReference type="NCBI Taxonomy" id="465554"/>
    <lineage>
        <taxon>Eukaryota</taxon>
        <taxon>Metazoa</taxon>
        <taxon>Ecdysozoa</taxon>
        <taxon>Nematoda</taxon>
        <taxon>Chromadorea</taxon>
        <taxon>Rhabditida</taxon>
        <taxon>Tylenchina</taxon>
        <taxon>Tylenchomorpha</taxon>
        <taxon>Aphelenchoidea</taxon>
        <taxon>Aphelenchoididae</taxon>
        <taxon>Bursaphelenchus</taxon>
    </lineage>
</organism>
<proteinExistence type="predicted"/>
<name>A0A811LJP6_9BILA</name>
<feature type="compositionally biased region" description="Low complexity" evidence="1">
    <location>
        <begin position="21"/>
        <end position="32"/>
    </location>
</feature>
<dbReference type="OrthoDB" id="5847145at2759"/>
<dbReference type="EMBL" id="CAJFCW020000006">
    <property type="protein sequence ID" value="CAG9123191.1"/>
    <property type="molecule type" value="Genomic_DNA"/>
</dbReference>
<evidence type="ECO:0000256" key="1">
    <source>
        <dbReference type="SAM" id="MobiDB-lite"/>
    </source>
</evidence>
<keyword evidence="3" id="KW-1185">Reference proteome</keyword>
<dbReference type="EMBL" id="CAJFDH010000006">
    <property type="protein sequence ID" value="CAD5227416.1"/>
    <property type="molecule type" value="Genomic_DNA"/>
</dbReference>
<comment type="caution">
    <text evidence="2">The sequence shown here is derived from an EMBL/GenBank/DDBJ whole genome shotgun (WGS) entry which is preliminary data.</text>
</comment>
<feature type="compositionally biased region" description="Low complexity" evidence="1">
    <location>
        <begin position="138"/>
        <end position="147"/>
    </location>
</feature>
<dbReference type="Proteomes" id="UP000783686">
    <property type="component" value="Unassembled WGS sequence"/>
</dbReference>
<dbReference type="PANTHER" id="PTHR31327">
    <property type="entry name" value="SPERM MEIOSIS PDZ DOMAIN CONTAINING PROTEINS-RELATED"/>
    <property type="match status" value="1"/>
</dbReference>
<sequence length="154" mass="16999">MLDKSNSPRARDDDRSQKNESIQGSSSQGSSSESKKQEDSQRAKTTLSICQEPTIPVDLEELKRIQIGDRLIDVDGTPINNRETAKKLMLKSLASTRKVSFIIERPQSSEAKLYVKTALLSASTRTSSTAPREKAKWAARAAQQRKNAANHKSG</sequence>
<feature type="compositionally biased region" description="Basic and acidic residues" evidence="1">
    <location>
        <begin position="33"/>
        <end position="42"/>
    </location>
</feature>
<dbReference type="InterPro" id="IPR036034">
    <property type="entry name" value="PDZ_sf"/>
</dbReference>
<dbReference type="AlphaFoldDB" id="A0A811LJP6"/>
<feature type="compositionally biased region" description="Basic and acidic residues" evidence="1">
    <location>
        <begin position="9"/>
        <end position="18"/>
    </location>
</feature>